<dbReference type="InterPro" id="IPR051450">
    <property type="entry name" value="Gfo/Idh/MocA_Oxidoreductases"/>
</dbReference>
<dbReference type="EMBL" id="QCYG01000005">
    <property type="protein sequence ID" value="PVA06710.1"/>
    <property type="molecule type" value="Genomic_DNA"/>
</dbReference>
<evidence type="ECO:0000313" key="2">
    <source>
        <dbReference type="EMBL" id="PVA06710.1"/>
    </source>
</evidence>
<dbReference type="AlphaFoldDB" id="A0A2T7FX18"/>
<dbReference type="Gene3D" id="3.30.360.10">
    <property type="entry name" value="Dihydrodipicolinate Reductase, domain 2"/>
    <property type="match status" value="1"/>
</dbReference>
<protein>
    <recommendedName>
        <fullName evidence="1">GFO/IDH/MocA-like oxidoreductase domain-containing protein</fullName>
    </recommendedName>
</protein>
<dbReference type="OrthoDB" id="9792935at2"/>
<name>A0A2T7FX18_9RHOB</name>
<evidence type="ECO:0000259" key="1">
    <source>
        <dbReference type="Pfam" id="PF22725"/>
    </source>
</evidence>
<proteinExistence type="predicted"/>
<evidence type="ECO:0000313" key="3">
    <source>
        <dbReference type="Proteomes" id="UP000244817"/>
    </source>
</evidence>
<dbReference type="InterPro" id="IPR055170">
    <property type="entry name" value="GFO_IDH_MocA-like_dom"/>
</dbReference>
<gene>
    <name evidence="2" type="ORF">DC363_09275</name>
</gene>
<sequence length="310" mass="33870">MVIAVVGAGSIGRRHADNLAALGEPAVLIPWRSFDRAALEKRSDVKGMVIATATQVRLELIDLCAAKGWPFYVEKPLHWTAQGVAEIYNRAGDLAARSMLGFMARYHPVVQALAAQDLSEVYGFTFEIGHDVRQWRQNWSFPDSYAARPDGGGVLLDLCHELDLALALFPGLTVQAVSSVGHADFNGVDFASRIALADPQGRAGTVAMDYLAPVSQRRSDLAGTDALRRLDLLAATLTVDGPSGSDTQSFPHERNDMFRAITRDWLRLIDDPDAKLHPLAPRLSDMRASADLIADAWTKRRFTGTAKMAF</sequence>
<dbReference type="Pfam" id="PF22725">
    <property type="entry name" value="GFO_IDH_MocA_C3"/>
    <property type="match status" value="1"/>
</dbReference>
<feature type="domain" description="GFO/IDH/MocA-like oxidoreductase" evidence="1">
    <location>
        <begin position="111"/>
        <end position="225"/>
    </location>
</feature>
<accession>A0A2T7FX18</accession>
<dbReference type="RefSeq" id="WP_108640868.1">
    <property type="nucleotide sequence ID" value="NZ_QCYG01000005.1"/>
</dbReference>
<dbReference type="SUPFAM" id="SSF55347">
    <property type="entry name" value="Glyceraldehyde-3-phosphate dehydrogenase-like, C-terminal domain"/>
    <property type="match status" value="1"/>
</dbReference>
<dbReference type="Proteomes" id="UP000244817">
    <property type="component" value="Unassembled WGS sequence"/>
</dbReference>
<comment type="caution">
    <text evidence="2">The sequence shown here is derived from an EMBL/GenBank/DDBJ whole genome shotgun (WGS) entry which is preliminary data.</text>
</comment>
<dbReference type="PANTHER" id="PTHR43377">
    <property type="entry name" value="BILIVERDIN REDUCTASE A"/>
    <property type="match status" value="1"/>
</dbReference>
<dbReference type="InterPro" id="IPR036291">
    <property type="entry name" value="NAD(P)-bd_dom_sf"/>
</dbReference>
<reference evidence="2 3" key="1">
    <citation type="submission" date="2018-04" db="EMBL/GenBank/DDBJ databases">
        <title>Pelagivirga bohaiensis gen. nov., sp. nov., a bacterium isolated from the Bohai Sea.</title>
        <authorList>
            <person name="Ji X."/>
        </authorList>
    </citation>
    <scope>NUCLEOTIDE SEQUENCE [LARGE SCALE GENOMIC DNA]</scope>
    <source>
        <strain evidence="2 3">BH-SD16</strain>
    </source>
</reference>
<dbReference type="PANTHER" id="PTHR43377:SF1">
    <property type="entry name" value="BILIVERDIN REDUCTASE A"/>
    <property type="match status" value="1"/>
</dbReference>
<dbReference type="Gene3D" id="3.40.50.720">
    <property type="entry name" value="NAD(P)-binding Rossmann-like Domain"/>
    <property type="match status" value="1"/>
</dbReference>
<dbReference type="SUPFAM" id="SSF51735">
    <property type="entry name" value="NAD(P)-binding Rossmann-fold domains"/>
    <property type="match status" value="1"/>
</dbReference>
<keyword evidence="3" id="KW-1185">Reference proteome</keyword>
<organism evidence="2 3">
    <name type="scientific">Thalassorhabdomicrobium marinisediminis</name>
    <dbReference type="NCBI Taxonomy" id="2170577"/>
    <lineage>
        <taxon>Bacteria</taxon>
        <taxon>Pseudomonadati</taxon>
        <taxon>Pseudomonadota</taxon>
        <taxon>Alphaproteobacteria</taxon>
        <taxon>Rhodobacterales</taxon>
        <taxon>Paracoccaceae</taxon>
        <taxon>Thalassorhabdomicrobium</taxon>
    </lineage>
</organism>